<dbReference type="GeneID" id="57968744"/>
<dbReference type="Pfam" id="PF03466">
    <property type="entry name" value="LysR_substrate"/>
    <property type="match status" value="1"/>
</dbReference>
<dbReference type="PANTHER" id="PTHR30126">
    <property type="entry name" value="HTH-TYPE TRANSCRIPTIONAL REGULATOR"/>
    <property type="match status" value="1"/>
</dbReference>
<evidence type="ECO:0000256" key="3">
    <source>
        <dbReference type="ARBA" id="ARBA00023125"/>
    </source>
</evidence>
<evidence type="ECO:0000256" key="2">
    <source>
        <dbReference type="ARBA" id="ARBA00023015"/>
    </source>
</evidence>
<evidence type="ECO:0000256" key="4">
    <source>
        <dbReference type="ARBA" id="ARBA00023163"/>
    </source>
</evidence>
<dbReference type="Pfam" id="PF00126">
    <property type="entry name" value="HTH_1"/>
    <property type="match status" value="1"/>
</dbReference>
<dbReference type="CDD" id="cd05466">
    <property type="entry name" value="PBP2_LTTR_substrate"/>
    <property type="match status" value="1"/>
</dbReference>
<evidence type="ECO:0000313" key="7">
    <source>
        <dbReference type="Proteomes" id="UP001300871"/>
    </source>
</evidence>
<dbReference type="PANTHER" id="PTHR30126:SF40">
    <property type="entry name" value="HTH-TYPE TRANSCRIPTIONAL REGULATOR GLTR"/>
    <property type="match status" value="1"/>
</dbReference>
<accession>A0AAW6AZA1</accession>
<keyword evidence="3" id="KW-0238">DNA-binding</keyword>
<organism evidence="6 7">
    <name type="scientific">Clostridium symbiosum</name>
    <name type="common">Bacteroides symbiosus</name>
    <dbReference type="NCBI Taxonomy" id="1512"/>
    <lineage>
        <taxon>Bacteria</taxon>
        <taxon>Bacillati</taxon>
        <taxon>Bacillota</taxon>
        <taxon>Clostridia</taxon>
        <taxon>Lachnospirales</taxon>
        <taxon>Lachnospiraceae</taxon>
        <taxon>Otoolea</taxon>
    </lineage>
</organism>
<sequence>MNIRSLQTFIRVVELKSFTKAACELNYVQSTVTMQIQQLEKELGYPLFDRIGKKIALTSYGENFFIYANEVLQIMQRVNNVGKNPEEMKGTLRIGLLESLLSGTTQHIFPLFKAHYKNIEVHLKMGQLYELLPLLRQGQLDMLYISGELNMDPDFHCCYKRKENLVFISAPDHPLAGEHGVSLENVLSYPFIVTELSGTCYGRLNQLAFSHNLSLQHPLIVDSTIAIAELVSRGMGIAFLPEYSVSDYIKQQRLAQISVNIPPQIYYSQILHCKDKWIPPFMNEWISLIHEYRPER</sequence>
<dbReference type="Gene3D" id="3.40.190.290">
    <property type="match status" value="1"/>
</dbReference>
<dbReference type="SUPFAM" id="SSF46785">
    <property type="entry name" value="Winged helix' DNA-binding domain"/>
    <property type="match status" value="1"/>
</dbReference>
<dbReference type="SUPFAM" id="SSF53850">
    <property type="entry name" value="Periplasmic binding protein-like II"/>
    <property type="match status" value="1"/>
</dbReference>
<dbReference type="InterPro" id="IPR005119">
    <property type="entry name" value="LysR_subst-bd"/>
</dbReference>
<dbReference type="AlphaFoldDB" id="A0AAW6AZA1"/>
<dbReference type="PRINTS" id="PR00039">
    <property type="entry name" value="HTHLYSR"/>
</dbReference>
<reference evidence="6" key="1">
    <citation type="submission" date="2023-01" db="EMBL/GenBank/DDBJ databases">
        <title>Human gut microbiome strain richness.</title>
        <authorList>
            <person name="Chen-Liaw A."/>
        </authorList>
    </citation>
    <scope>NUCLEOTIDE SEQUENCE</scope>
    <source>
        <strain evidence="6">B1_m1001713B170214d0_201011</strain>
    </source>
</reference>
<dbReference type="InterPro" id="IPR036390">
    <property type="entry name" value="WH_DNA-bd_sf"/>
</dbReference>
<keyword evidence="4" id="KW-0804">Transcription</keyword>
<comment type="similarity">
    <text evidence="1">Belongs to the LysR transcriptional regulatory family.</text>
</comment>
<keyword evidence="2" id="KW-0805">Transcription regulation</keyword>
<dbReference type="InterPro" id="IPR000847">
    <property type="entry name" value="LysR_HTH_N"/>
</dbReference>
<feature type="domain" description="HTH lysR-type" evidence="5">
    <location>
        <begin position="1"/>
        <end position="58"/>
    </location>
</feature>
<dbReference type="Gene3D" id="1.10.10.10">
    <property type="entry name" value="Winged helix-like DNA-binding domain superfamily/Winged helix DNA-binding domain"/>
    <property type="match status" value="1"/>
</dbReference>
<dbReference type="PROSITE" id="PS50931">
    <property type="entry name" value="HTH_LYSR"/>
    <property type="match status" value="1"/>
</dbReference>
<proteinExistence type="inferred from homology"/>
<comment type="caution">
    <text evidence="6">The sequence shown here is derived from an EMBL/GenBank/DDBJ whole genome shotgun (WGS) entry which is preliminary data.</text>
</comment>
<dbReference type="GO" id="GO:0003700">
    <property type="term" value="F:DNA-binding transcription factor activity"/>
    <property type="evidence" value="ECO:0007669"/>
    <property type="project" value="InterPro"/>
</dbReference>
<dbReference type="InterPro" id="IPR036388">
    <property type="entry name" value="WH-like_DNA-bd_sf"/>
</dbReference>
<dbReference type="GO" id="GO:0000976">
    <property type="term" value="F:transcription cis-regulatory region binding"/>
    <property type="evidence" value="ECO:0007669"/>
    <property type="project" value="TreeGrafter"/>
</dbReference>
<evidence type="ECO:0000256" key="1">
    <source>
        <dbReference type="ARBA" id="ARBA00009437"/>
    </source>
</evidence>
<dbReference type="RefSeq" id="WP_003510036.1">
    <property type="nucleotide sequence ID" value="NZ_CABKPP010000007.1"/>
</dbReference>
<dbReference type="FunFam" id="1.10.10.10:FF:000001">
    <property type="entry name" value="LysR family transcriptional regulator"/>
    <property type="match status" value="1"/>
</dbReference>
<dbReference type="EMBL" id="JAQLGM010000095">
    <property type="protein sequence ID" value="MDB2002826.1"/>
    <property type="molecule type" value="Genomic_DNA"/>
</dbReference>
<protein>
    <submittedName>
        <fullName evidence="6">LysR family transcriptional regulator</fullName>
    </submittedName>
</protein>
<evidence type="ECO:0000313" key="6">
    <source>
        <dbReference type="EMBL" id="MDB2002826.1"/>
    </source>
</evidence>
<gene>
    <name evidence="6" type="ORF">PM006_21710</name>
</gene>
<evidence type="ECO:0000259" key="5">
    <source>
        <dbReference type="PROSITE" id="PS50931"/>
    </source>
</evidence>
<dbReference type="Proteomes" id="UP001300871">
    <property type="component" value="Unassembled WGS sequence"/>
</dbReference>
<name>A0AAW6AZA1_CLOSY</name>